<dbReference type="SUPFAM" id="SSF57783">
    <property type="entry name" value="Zinc beta-ribbon"/>
    <property type="match status" value="1"/>
</dbReference>
<gene>
    <name evidence="5" type="ORF">Thert_02002</name>
</gene>
<proteinExistence type="predicted"/>
<feature type="domain" description="Zinc finger CHC2-type" evidence="4">
    <location>
        <begin position="54"/>
        <end position="106"/>
    </location>
</feature>
<dbReference type="PANTHER" id="PTHR30313">
    <property type="entry name" value="DNA PRIMASE"/>
    <property type="match status" value="1"/>
</dbReference>
<protein>
    <submittedName>
        <fullName evidence="5">CHC2 zinc finger domain protein</fullName>
    </submittedName>
</protein>
<dbReference type="InterPro" id="IPR002694">
    <property type="entry name" value="Znf_CHC2"/>
</dbReference>
<reference evidence="5 6" key="1">
    <citation type="submission" date="2016-08" db="EMBL/GenBank/DDBJ databases">
        <title>A novel genetic cassette of butanologenic Thermoanaerobacterium thermosaccharolyticum that directly convert cellulose to butanol.</title>
        <authorList>
            <person name="Li T."/>
            <person name="He J."/>
        </authorList>
    </citation>
    <scope>NUCLEOTIDE SEQUENCE [LARGE SCALE GENOMIC DNA]</scope>
    <source>
        <strain evidence="5 6">TG57</strain>
    </source>
</reference>
<organism evidence="5 6">
    <name type="scientific">Thermoanaerobacterium thermosaccharolyticum</name>
    <name type="common">Clostridium thermosaccharolyticum</name>
    <dbReference type="NCBI Taxonomy" id="1517"/>
    <lineage>
        <taxon>Bacteria</taxon>
        <taxon>Bacillati</taxon>
        <taxon>Bacillota</taxon>
        <taxon>Clostridia</taxon>
        <taxon>Thermoanaerobacterales</taxon>
        <taxon>Thermoanaerobacteraceae</taxon>
        <taxon>Thermoanaerobacterium</taxon>
    </lineage>
</organism>
<dbReference type="InterPro" id="IPR036977">
    <property type="entry name" value="DNA_primase_Znf_CHC2"/>
</dbReference>
<sequence length="215" mass="25033">MGNNKAIEKSMAKDGYNYSNNIVADKFQIIKSQISLLQAIEYYGLNPIKKGSRYWILCPFHADKNPSMVIYDEAYHCYGCQAHGDVIDFTARYFNITPLEAVKKLSYDFGIPLLGIKPNKEIQKKVIQRQKIDKLYKGYIQKSNEIYDYLCKLNQLYTKIKQAIETPEDMDIPEFVEACHMQDIVQYWIDVLLDGSTKEKIHVIAEVEKWKAKKK</sequence>
<dbReference type="SMART" id="SM00400">
    <property type="entry name" value="ZnF_CHCC"/>
    <property type="match status" value="1"/>
</dbReference>
<dbReference type="GO" id="GO:0003899">
    <property type="term" value="F:DNA-directed RNA polymerase activity"/>
    <property type="evidence" value="ECO:0007669"/>
    <property type="project" value="InterPro"/>
</dbReference>
<evidence type="ECO:0000256" key="2">
    <source>
        <dbReference type="ARBA" id="ARBA00022771"/>
    </source>
</evidence>
<evidence type="ECO:0000256" key="3">
    <source>
        <dbReference type="ARBA" id="ARBA00022833"/>
    </source>
</evidence>
<dbReference type="EMBL" id="CP016893">
    <property type="protein sequence ID" value="AST57955.1"/>
    <property type="molecule type" value="Genomic_DNA"/>
</dbReference>
<evidence type="ECO:0000256" key="1">
    <source>
        <dbReference type="ARBA" id="ARBA00022723"/>
    </source>
</evidence>
<dbReference type="GO" id="GO:0003677">
    <property type="term" value="F:DNA binding"/>
    <property type="evidence" value="ECO:0007669"/>
    <property type="project" value="InterPro"/>
</dbReference>
<dbReference type="InterPro" id="IPR050219">
    <property type="entry name" value="DnaG_primase"/>
</dbReference>
<dbReference type="Pfam" id="PF01807">
    <property type="entry name" value="Zn_ribbon_DnaG"/>
    <property type="match status" value="1"/>
</dbReference>
<name>A0A223I093_THETR</name>
<keyword evidence="1" id="KW-0479">Metal-binding</keyword>
<evidence type="ECO:0000313" key="6">
    <source>
        <dbReference type="Proteomes" id="UP000214975"/>
    </source>
</evidence>
<dbReference type="AlphaFoldDB" id="A0A223I093"/>
<evidence type="ECO:0000259" key="4">
    <source>
        <dbReference type="SMART" id="SM00400"/>
    </source>
</evidence>
<dbReference type="GO" id="GO:0006269">
    <property type="term" value="P:DNA replication, synthesis of primer"/>
    <property type="evidence" value="ECO:0007669"/>
    <property type="project" value="TreeGrafter"/>
</dbReference>
<dbReference type="RefSeq" id="WP_237268726.1">
    <property type="nucleotide sequence ID" value="NZ_CP016893.1"/>
</dbReference>
<accession>A0A223I093</accession>
<dbReference type="GO" id="GO:0008270">
    <property type="term" value="F:zinc ion binding"/>
    <property type="evidence" value="ECO:0007669"/>
    <property type="project" value="UniProtKB-KW"/>
</dbReference>
<dbReference type="Gene3D" id="3.90.580.10">
    <property type="entry name" value="Zinc finger, CHC2-type domain"/>
    <property type="match status" value="1"/>
</dbReference>
<dbReference type="Proteomes" id="UP000214975">
    <property type="component" value="Chromosome"/>
</dbReference>
<evidence type="ECO:0000313" key="5">
    <source>
        <dbReference type="EMBL" id="AST57955.1"/>
    </source>
</evidence>
<dbReference type="PANTHER" id="PTHR30313:SF2">
    <property type="entry name" value="DNA PRIMASE"/>
    <property type="match status" value="1"/>
</dbReference>
<keyword evidence="3" id="KW-0862">Zinc</keyword>
<dbReference type="GO" id="GO:0005737">
    <property type="term" value="C:cytoplasm"/>
    <property type="evidence" value="ECO:0007669"/>
    <property type="project" value="TreeGrafter"/>
</dbReference>
<keyword evidence="2" id="KW-0863">Zinc-finger</keyword>